<dbReference type="Proteomes" id="UP001525379">
    <property type="component" value="Unassembled WGS sequence"/>
</dbReference>
<keyword evidence="12" id="KW-0326">Glycosidase</keyword>
<dbReference type="Gene3D" id="1.10.8.50">
    <property type="match status" value="1"/>
</dbReference>
<feature type="compositionally biased region" description="Polar residues" evidence="14">
    <location>
        <begin position="245"/>
        <end position="260"/>
    </location>
</feature>
<dbReference type="EMBL" id="JALXSQ010000007">
    <property type="protein sequence ID" value="MCT2042290.1"/>
    <property type="molecule type" value="Genomic_DNA"/>
</dbReference>
<keyword evidence="6" id="KW-0378">Hydrolase</keyword>
<dbReference type="PROSITE" id="PS51066">
    <property type="entry name" value="ZF_FPG_2"/>
    <property type="match status" value="1"/>
</dbReference>
<name>A0ABT2HVF0_9MICO</name>
<keyword evidence="11" id="KW-0511">Multifunctional enzyme</keyword>
<dbReference type="SUPFAM" id="SSF46946">
    <property type="entry name" value="S13-like H2TH domain"/>
    <property type="match status" value="1"/>
</dbReference>
<dbReference type="RefSeq" id="WP_260103878.1">
    <property type="nucleotide sequence ID" value="NZ_JALXSQ010000007.1"/>
</dbReference>
<dbReference type="PROSITE" id="PS51068">
    <property type="entry name" value="FPG_CAT"/>
    <property type="match status" value="1"/>
</dbReference>
<dbReference type="PANTHER" id="PTHR42697">
    <property type="entry name" value="ENDONUCLEASE 8"/>
    <property type="match status" value="1"/>
</dbReference>
<organism evidence="17 18">
    <name type="scientific">Pseudoclavibacter albus</name>
    <dbReference type="NCBI Taxonomy" id="272241"/>
    <lineage>
        <taxon>Bacteria</taxon>
        <taxon>Bacillati</taxon>
        <taxon>Actinomycetota</taxon>
        <taxon>Actinomycetes</taxon>
        <taxon>Micrococcales</taxon>
        <taxon>Microbacteriaceae</taxon>
        <taxon>Pseudoclavibacter</taxon>
    </lineage>
</organism>
<keyword evidence="8" id="KW-0238">DNA-binding</keyword>
<evidence type="ECO:0000256" key="4">
    <source>
        <dbReference type="ARBA" id="ARBA00022763"/>
    </source>
</evidence>
<dbReference type="InterPro" id="IPR044090">
    <property type="entry name" value="Nei2_N"/>
</dbReference>
<evidence type="ECO:0000256" key="6">
    <source>
        <dbReference type="ARBA" id="ARBA00022801"/>
    </source>
</evidence>
<gene>
    <name evidence="17" type="ORF">M3D15_02895</name>
</gene>
<keyword evidence="9" id="KW-0234">DNA repair</keyword>
<comment type="similarity">
    <text evidence="1">Belongs to the FPG family.</text>
</comment>
<evidence type="ECO:0000256" key="5">
    <source>
        <dbReference type="ARBA" id="ARBA00022771"/>
    </source>
</evidence>
<feature type="domain" description="Formamidopyrimidine-DNA glycosylase catalytic" evidence="16">
    <location>
        <begin position="2"/>
        <end position="131"/>
    </location>
</feature>
<dbReference type="Pfam" id="PF01149">
    <property type="entry name" value="Fapy_DNA_glyco"/>
    <property type="match status" value="1"/>
</dbReference>
<dbReference type="InterPro" id="IPR035937">
    <property type="entry name" value="FPG_N"/>
</dbReference>
<evidence type="ECO:0000256" key="11">
    <source>
        <dbReference type="ARBA" id="ARBA00023268"/>
    </source>
</evidence>
<keyword evidence="4" id="KW-0227">DNA damage</keyword>
<feature type="domain" description="FPG-type" evidence="15">
    <location>
        <begin position="223"/>
        <end position="269"/>
    </location>
</feature>
<dbReference type="InterPro" id="IPR012319">
    <property type="entry name" value="FPG_cat"/>
</dbReference>
<feature type="region of interest" description="Disordered" evidence="14">
    <location>
        <begin position="243"/>
        <end position="274"/>
    </location>
</feature>
<evidence type="ECO:0000256" key="7">
    <source>
        <dbReference type="ARBA" id="ARBA00022833"/>
    </source>
</evidence>
<dbReference type="SUPFAM" id="SSF81624">
    <property type="entry name" value="N-terminal domain of MutM-like DNA repair proteins"/>
    <property type="match status" value="1"/>
</dbReference>
<evidence type="ECO:0000259" key="16">
    <source>
        <dbReference type="PROSITE" id="PS51068"/>
    </source>
</evidence>
<dbReference type="InterPro" id="IPR015886">
    <property type="entry name" value="H2TH_FPG"/>
</dbReference>
<evidence type="ECO:0000256" key="3">
    <source>
        <dbReference type="ARBA" id="ARBA00022723"/>
    </source>
</evidence>
<dbReference type="PANTHER" id="PTHR42697:SF1">
    <property type="entry name" value="ENDONUCLEASE 8"/>
    <property type="match status" value="1"/>
</dbReference>
<reference evidence="17 18" key="1">
    <citation type="submission" date="2022-04" db="EMBL/GenBank/DDBJ databases">
        <title>Human microbiome associated bacterial genomes.</title>
        <authorList>
            <person name="Sandstrom S."/>
            <person name="Salamzade R."/>
            <person name="Kalan L.R."/>
        </authorList>
    </citation>
    <scope>NUCLEOTIDE SEQUENCE [LARGE SCALE GENOMIC DNA]</scope>
    <source>
        <strain evidence="18">p3-SID1799</strain>
    </source>
</reference>
<keyword evidence="7" id="KW-0862">Zinc</keyword>
<dbReference type="InterPro" id="IPR010979">
    <property type="entry name" value="Ribosomal_uS13-like_H2TH"/>
</dbReference>
<sequence>MPEGDTVYRAAAHLHEALAGSVVTRAELRVPRYSAAARSLVGCKITSVTPRGKHLLTNFDDGRVLHTHLGMDGSWRIARSGQRPRVAHHLIRAALETNRTIALGLELSVVELLTSDEATARLGHLGPDLLGPDWDPSAALARIQQKPSREIAAALLDQRNLAGLGNEYVTELCFLRGLDPHTPVGEVRDIPRLIELAHRLITVNRDRVERTTTGNLRRGQRSWVFSRDGQPCRRCGSTILRETHASGSETSSDPNATTRISYRCPHCQPQSGNT</sequence>
<proteinExistence type="inferred from homology"/>
<evidence type="ECO:0000256" key="14">
    <source>
        <dbReference type="SAM" id="MobiDB-lite"/>
    </source>
</evidence>
<keyword evidence="10" id="KW-0456">Lyase</keyword>
<accession>A0ABT2HVF0</accession>
<dbReference type="SMART" id="SM00898">
    <property type="entry name" value="Fapy_DNA_glyco"/>
    <property type="match status" value="1"/>
</dbReference>
<evidence type="ECO:0000313" key="17">
    <source>
        <dbReference type="EMBL" id="MCT2042290.1"/>
    </source>
</evidence>
<dbReference type="EC" id="4.2.99.18" evidence="2"/>
<evidence type="ECO:0000256" key="9">
    <source>
        <dbReference type="ARBA" id="ARBA00023204"/>
    </source>
</evidence>
<protein>
    <recommendedName>
        <fullName evidence="2">DNA-(apurinic or apyrimidinic site) lyase</fullName>
        <ecNumber evidence="2">4.2.99.18</ecNumber>
    </recommendedName>
</protein>
<dbReference type="SMART" id="SM01232">
    <property type="entry name" value="H2TH"/>
    <property type="match status" value="1"/>
</dbReference>
<dbReference type="Pfam" id="PF06831">
    <property type="entry name" value="H2TH"/>
    <property type="match status" value="1"/>
</dbReference>
<evidence type="ECO:0000259" key="15">
    <source>
        <dbReference type="PROSITE" id="PS51066"/>
    </source>
</evidence>
<evidence type="ECO:0000256" key="1">
    <source>
        <dbReference type="ARBA" id="ARBA00009409"/>
    </source>
</evidence>
<evidence type="ECO:0000256" key="13">
    <source>
        <dbReference type="PROSITE-ProRule" id="PRU00391"/>
    </source>
</evidence>
<comment type="caution">
    <text evidence="17">The sequence shown here is derived from an EMBL/GenBank/DDBJ whole genome shotgun (WGS) entry which is preliminary data.</text>
</comment>
<evidence type="ECO:0000256" key="10">
    <source>
        <dbReference type="ARBA" id="ARBA00023239"/>
    </source>
</evidence>
<dbReference type="CDD" id="cd08971">
    <property type="entry name" value="AcNei2_N"/>
    <property type="match status" value="1"/>
</dbReference>
<evidence type="ECO:0000256" key="8">
    <source>
        <dbReference type="ARBA" id="ARBA00023125"/>
    </source>
</evidence>
<evidence type="ECO:0000256" key="12">
    <source>
        <dbReference type="ARBA" id="ARBA00023295"/>
    </source>
</evidence>
<dbReference type="SUPFAM" id="SSF57716">
    <property type="entry name" value="Glucocorticoid receptor-like (DNA-binding domain)"/>
    <property type="match status" value="1"/>
</dbReference>
<keyword evidence="3" id="KW-0479">Metal-binding</keyword>
<evidence type="ECO:0000256" key="2">
    <source>
        <dbReference type="ARBA" id="ARBA00012720"/>
    </source>
</evidence>
<evidence type="ECO:0000313" key="18">
    <source>
        <dbReference type="Proteomes" id="UP001525379"/>
    </source>
</evidence>
<dbReference type="InterPro" id="IPR000214">
    <property type="entry name" value="Znf_DNA_glyclase/AP_lyase"/>
</dbReference>
<keyword evidence="5 13" id="KW-0863">Zinc-finger</keyword>
<keyword evidence="18" id="KW-1185">Reference proteome</keyword>
<dbReference type="Gene3D" id="3.20.190.10">
    <property type="entry name" value="MutM-like, N-terminal"/>
    <property type="match status" value="1"/>
</dbReference>